<feature type="transmembrane region" description="Helical" evidence="1">
    <location>
        <begin position="34"/>
        <end position="53"/>
    </location>
</feature>
<dbReference type="RefSeq" id="WP_220588594.1">
    <property type="nucleotide sequence ID" value="NZ_RKLQ01000002.1"/>
</dbReference>
<dbReference type="EMBL" id="RKLQ01000002">
    <property type="protein sequence ID" value="MBX0304376.1"/>
    <property type="molecule type" value="Genomic_DNA"/>
</dbReference>
<keyword evidence="1" id="KW-0472">Membrane</keyword>
<keyword evidence="1" id="KW-1133">Transmembrane helix</keyword>
<evidence type="ECO:0000256" key="1">
    <source>
        <dbReference type="SAM" id="Phobius"/>
    </source>
</evidence>
<comment type="caution">
    <text evidence="2">The sequence shown here is derived from an EMBL/GenBank/DDBJ whole genome shotgun (WGS) entry which is preliminary data.</text>
</comment>
<evidence type="ECO:0000313" key="3">
    <source>
        <dbReference type="Proteomes" id="UP000783863"/>
    </source>
</evidence>
<accession>A0A8J8C8F9</accession>
<reference evidence="2" key="1">
    <citation type="submission" date="2021-06" db="EMBL/GenBank/DDBJ databases">
        <title>Halomicroarcula sp. F24A a new haloarchaeum isolated from saline soil.</title>
        <authorList>
            <person name="Duran-Viseras A."/>
            <person name="Sanchez-Porro C."/>
            <person name="Ventosa A."/>
        </authorList>
    </citation>
    <scope>NUCLEOTIDE SEQUENCE</scope>
    <source>
        <strain evidence="2">F24A</strain>
    </source>
</reference>
<proteinExistence type="predicted"/>
<evidence type="ECO:0000313" key="2">
    <source>
        <dbReference type="EMBL" id="MBX0304376.1"/>
    </source>
</evidence>
<feature type="transmembrane region" description="Helical" evidence="1">
    <location>
        <begin position="65"/>
        <end position="85"/>
    </location>
</feature>
<feature type="transmembrane region" description="Helical" evidence="1">
    <location>
        <begin position="12"/>
        <end position="28"/>
    </location>
</feature>
<sequence>MRSEGLSVLKSDLFLAAIMLGTGLFSGGSEAVRAVPVVGVTIAACIAISVYLAEHDVVPGVYPEVASVAAFLVTVTVGVGFVLVLSAPTAVVSAAALTGGGAGVVCYRTVYGFFFPVPAYRLEKDEEPEETVEAES</sequence>
<keyword evidence="3" id="KW-1185">Reference proteome</keyword>
<dbReference type="AlphaFoldDB" id="A0A8J8C8F9"/>
<organism evidence="2 3">
    <name type="scientific">Haloarcula salinisoli</name>
    <dbReference type="NCBI Taxonomy" id="2487746"/>
    <lineage>
        <taxon>Archaea</taxon>
        <taxon>Methanobacteriati</taxon>
        <taxon>Methanobacteriota</taxon>
        <taxon>Stenosarchaea group</taxon>
        <taxon>Halobacteria</taxon>
        <taxon>Halobacteriales</taxon>
        <taxon>Haloarculaceae</taxon>
        <taxon>Haloarcula</taxon>
    </lineage>
</organism>
<keyword evidence="1" id="KW-0812">Transmembrane</keyword>
<dbReference type="Proteomes" id="UP000783863">
    <property type="component" value="Unassembled WGS sequence"/>
</dbReference>
<name>A0A8J8C8F9_9EURY</name>
<protein>
    <submittedName>
        <fullName evidence="2">Uncharacterized protein</fullName>
    </submittedName>
</protein>
<gene>
    <name evidence="2" type="ORF">EGD98_11920</name>
</gene>
<feature type="transmembrane region" description="Helical" evidence="1">
    <location>
        <begin position="91"/>
        <end position="114"/>
    </location>
</feature>